<dbReference type="PANTHER" id="PTHR10010:SF46">
    <property type="entry name" value="SODIUM-DEPENDENT PHOSPHATE TRANSPORT PROTEIN 2B"/>
    <property type="match status" value="1"/>
</dbReference>
<dbReference type="Proteomes" id="UP000076420">
    <property type="component" value="Unassembled WGS sequence"/>
</dbReference>
<feature type="transmembrane region" description="Helical" evidence="8">
    <location>
        <begin position="358"/>
        <end position="375"/>
    </location>
</feature>
<feature type="transmembrane region" description="Helical" evidence="8">
    <location>
        <begin position="406"/>
        <end position="428"/>
    </location>
</feature>
<name>A0A2C9JW88_BIOGL</name>
<dbReference type="VEuPathDB" id="VectorBase:BGLAX_033291"/>
<feature type="transmembrane region" description="Helical" evidence="8">
    <location>
        <begin position="330"/>
        <end position="352"/>
    </location>
</feature>
<dbReference type="STRING" id="6526.A0A2C9JW88"/>
<comment type="similarity">
    <text evidence="2">Belongs to the SLC34A transporter family.</text>
</comment>
<dbReference type="InterPro" id="IPR003841">
    <property type="entry name" value="Na/Pi_transpt"/>
</dbReference>
<feature type="transmembrane region" description="Helical" evidence="8">
    <location>
        <begin position="475"/>
        <end position="498"/>
    </location>
</feature>
<dbReference type="EnsemblMetazoa" id="BGLB008992-RB">
    <property type="protein sequence ID" value="BGLB008992-PB"/>
    <property type="gene ID" value="BGLB008992"/>
</dbReference>
<keyword evidence="5 8" id="KW-1133">Transmembrane helix</keyword>
<evidence type="ECO:0008006" key="11">
    <source>
        <dbReference type="Google" id="ProtNLM"/>
    </source>
</evidence>
<sequence>MKAQGKGTKDTDSDVESIGSGSLSKKDEILYKGKTAGKAFNSGVLSNPLAGLMIGLLATVLVQSSSTSTSIVVTMVGSNIIPLEKAVYIVMGANIGTSVTNIIVSLAQISDRSVFRRAFTGATVHDMFNCLAVVVLLPLEIAVGYLSWLSGLLVDSMGLKAGSGNKAPDMLKAITKPVINAIVQINEDVIKDVAKNVNATGNVLKIWCKSQVREVDTAINHHDNVEVNCSDTSLSGSLRHLCDEINAGVTMVKLTAEWDTKDMINQTVNLERCKSLFSLTDLNDASVGAIILIGSLLLLLLALFLIVKILNSMLSGSVTKVIKKFINADFPGPFAYFTGYVALMVGCGMTMIIQSSSVFTSTLTPMVGLGIVSVDRMYPMTLGSNIGTTITAIFAALSQSGDKIRLAMQIALCHLFFNITGIAIFYPIPYLRWPIVLAKILGKITSKYRWFAIFYIILMFIIIPAIVFGLSMAGWIYLGAFGGPVVLLLIIVIIINILQKKKPKFLPSKLRTWEFLPLCCHSLKPVDNLIARAFTCKYCTKLRQTSDADNSLEMTLEIKQNGSSPLKRKSEDSSEHSQDSELQSVTPIKSNDDLTTYRL</sequence>
<protein>
    <recommendedName>
        <fullName evidence="11">Sodium-dependent phosphate transport protein 2B</fullName>
    </recommendedName>
</protein>
<evidence type="ECO:0000256" key="1">
    <source>
        <dbReference type="ARBA" id="ARBA00004424"/>
    </source>
</evidence>
<organism evidence="9 10">
    <name type="scientific">Biomphalaria glabrata</name>
    <name type="common">Bloodfluke planorb</name>
    <name type="synonym">Freshwater snail</name>
    <dbReference type="NCBI Taxonomy" id="6526"/>
    <lineage>
        <taxon>Eukaryota</taxon>
        <taxon>Metazoa</taxon>
        <taxon>Spiralia</taxon>
        <taxon>Lophotrochozoa</taxon>
        <taxon>Mollusca</taxon>
        <taxon>Gastropoda</taxon>
        <taxon>Heterobranchia</taxon>
        <taxon>Euthyneura</taxon>
        <taxon>Panpulmonata</taxon>
        <taxon>Hygrophila</taxon>
        <taxon>Lymnaeoidea</taxon>
        <taxon>Planorbidae</taxon>
        <taxon>Biomphalaria</taxon>
    </lineage>
</organism>
<feature type="transmembrane region" description="Helical" evidence="8">
    <location>
        <begin position="285"/>
        <end position="310"/>
    </location>
</feature>
<dbReference type="OrthoDB" id="76259at2759"/>
<feature type="transmembrane region" description="Helical" evidence="8">
    <location>
        <begin position="86"/>
        <end position="107"/>
    </location>
</feature>
<evidence type="ECO:0000256" key="4">
    <source>
        <dbReference type="ARBA" id="ARBA00022692"/>
    </source>
</evidence>
<dbReference type="VEuPathDB" id="VectorBase:BGLB008992"/>
<gene>
    <name evidence="9" type="primary">106070526</name>
</gene>
<evidence type="ECO:0000256" key="3">
    <source>
        <dbReference type="ARBA" id="ARBA00022475"/>
    </source>
</evidence>
<dbReference type="PANTHER" id="PTHR10010">
    <property type="entry name" value="SOLUTE CARRIER FAMILY 34 SODIUM PHOSPHATE , MEMBER 2-RELATED"/>
    <property type="match status" value="1"/>
</dbReference>
<proteinExistence type="inferred from homology"/>
<dbReference type="RefSeq" id="XP_013085906.2">
    <property type="nucleotide sequence ID" value="XM_013230452.2"/>
</dbReference>
<feature type="region of interest" description="Disordered" evidence="7">
    <location>
        <begin position="559"/>
        <end position="599"/>
    </location>
</feature>
<evidence type="ECO:0000313" key="9">
    <source>
        <dbReference type="EnsemblMetazoa" id="BGLB008992-PB"/>
    </source>
</evidence>
<dbReference type="AlphaFoldDB" id="A0A2C9JW88"/>
<evidence type="ECO:0000256" key="2">
    <source>
        <dbReference type="ARBA" id="ARBA00005808"/>
    </source>
</evidence>
<dbReference type="GO" id="GO:0005436">
    <property type="term" value="F:sodium:phosphate symporter activity"/>
    <property type="evidence" value="ECO:0007669"/>
    <property type="project" value="InterPro"/>
</dbReference>
<evidence type="ECO:0000256" key="7">
    <source>
        <dbReference type="SAM" id="MobiDB-lite"/>
    </source>
</evidence>
<evidence type="ECO:0000313" key="10">
    <source>
        <dbReference type="Proteomes" id="UP000076420"/>
    </source>
</evidence>
<accession>A0A2C9JW88</accession>
<keyword evidence="3" id="KW-1003">Cell membrane</keyword>
<keyword evidence="4 8" id="KW-0812">Transmembrane</keyword>
<dbReference type="GO" id="GO:0016324">
    <property type="term" value="C:apical plasma membrane"/>
    <property type="evidence" value="ECO:0007669"/>
    <property type="project" value="UniProtKB-SubCell"/>
</dbReference>
<dbReference type="GO" id="GO:0044341">
    <property type="term" value="P:sodium-dependent phosphate transport"/>
    <property type="evidence" value="ECO:0007669"/>
    <property type="project" value="InterPro"/>
</dbReference>
<feature type="transmembrane region" description="Helical" evidence="8">
    <location>
        <begin position="44"/>
        <end position="66"/>
    </location>
</feature>
<evidence type="ECO:0000256" key="8">
    <source>
        <dbReference type="SAM" id="Phobius"/>
    </source>
</evidence>
<feature type="transmembrane region" description="Helical" evidence="8">
    <location>
        <begin position="128"/>
        <end position="148"/>
    </location>
</feature>
<dbReference type="NCBIfam" id="TIGR01013">
    <property type="entry name" value="2a58"/>
    <property type="match status" value="1"/>
</dbReference>
<keyword evidence="6 8" id="KW-0472">Membrane</keyword>
<evidence type="ECO:0000256" key="6">
    <source>
        <dbReference type="ARBA" id="ARBA00023136"/>
    </source>
</evidence>
<feature type="transmembrane region" description="Helical" evidence="8">
    <location>
        <begin position="382"/>
        <end position="400"/>
    </location>
</feature>
<reference evidence="9" key="1">
    <citation type="submission" date="2020-05" db="UniProtKB">
        <authorList>
            <consortium name="EnsemblMetazoa"/>
        </authorList>
    </citation>
    <scope>IDENTIFICATION</scope>
    <source>
        <strain evidence="9">BB02</strain>
    </source>
</reference>
<dbReference type="KEGG" id="bgt:106070526"/>
<comment type="subcellular location">
    <subcellularLocation>
        <location evidence="1">Apical cell membrane</location>
        <topology evidence="1">Multi-pass membrane protein</topology>
    </subcellularLocation>
</comment>
<evidence type="ECO:0000256" key="5">
    <source>
        <dbReference type="ARBA" id="ARBA00022989"/>
    </source>
</evidence>
<feature type="compositionally biased region" description="Basic and acidic residues" evidence="7">
    <location>
        <begin position="568"/>
        <end position="579"/>
    </location>
</feature>
<dbReference type="Pfam" id="PF02690">
    <property type="entry name" value="Na_Pi_cotrans"/>
    <property type="match status" value="2"/>
</dbReference>
<feature type="transmembrane region" description="Helical" evidence="8">
    <location>
        <begin position="448"/>
        <end position="469"/>
    </location>
</feature>